<evidence type="ECO:0000313" key="4">
    <source>
        <dbReference type="Proteomes" id="UP001254832"/>
    </source>
</evidence>
<feature type="compositionally biased region" description="Low complexity" evidence="1">
    <location>
        <begin position="184"/>
        <end position="195"/>
    </location>
</feature>
<feature type="signal peptide" evidence="2">
    <location>
        <begin position="1"/>
        <end position="21"/>
    </location>
</feature>
<dbReference type="Proteomes" id="UP001254832">
    <property type="component" value="Unassembled WGS sequence"/>
</dbReference>
<name>A0AAP5H1Q9_PAEAM</name>
<evidence type="ECO:0000256" key="1">
    <source>
        <dbReference type="SAM" id="MobiDB-lite"/>
    </source>
</evidence>
<proteinExistence type="predicted"/>
<dbReference type="AlphaFoldDB" id="A0AAP5H1Q9"/>
<feature type="chain" id="PRO_5042986553" description="Lipoprotein" evidence="2">
    <location>
        <begin position="22"/>
        <end position="224"/>
    </location>
</feature>
<protein>
    <recommendedName>
        <fullName evidence="5">Lipoprotein</fullName>
    </recommendedName>
</protein>
<gene>
    <name evidence="3" type="ORF">J2W91_002147</name>
</gene>
<accession>A0AAP5H1Q9</accession>
<evidence type="ECO:0000256" key="2">
    <source>
        <dbReference type="SAM" id="SignalP"/>
    </source>
</evidence>
<dbReference type="RefSeq" id="WP_310139139.1">
    <property type="nucleotide sequence ID" value="NZ_JAVDTR010000005.1"/>
</dbReference>
<feature type="region of interest" description="Disordered" evidence="1">
    <location>
        <begin position="184"/>
        <end position="204"/>
    </location>
</feature>
<comment type="caution">
    <text evidence="3">The sequence shown here is derived from an EMBL/GenBank/DDBJ whole genome shotgun (WGS) entry which is preliminary data.</text>
</comment>
<evidence type="ECO:0008006" key="5">
    <source>
        <dbReference type="Google" id="ProtNLM"/>
    </source>
</evidence>
<reference evidence="3" key="1">
    <citation type="submission" date="2023-07" db="EMBL/GenBank/DDBJ databases">
        <title>Sorghum-associated microbial communities from plants grown in Nebraska, USA.</title>
        <authorList>
            <person name="Schachtman D."/>
        </authorList>
    </citation>
    <scope>NUCLEOTIDE SEQUENCE</scope>
    <source>
        <strain evidence="3">BE80</strain>
    </source>
</reference>
<evidence type="ECO:0000313" key="3">
    <source>
        <dbReference type="EMBL" id="MDR6723685.1"/>
    </source>
</evidence>
<dbReference type="EMBL" id="JAVDTR010000005">
    <property type="protein sequence ID" value="MDR6723685.1"/>
    <property type="molecule type" value="Genomic_DNA"/>
</dbReference>
<dbReference type="PROSITE" id="PS51257">
    <property type="entry name" value="PROKAR_LIPOPROTEIN"/>
    <property type="match status" value="1"/>
</dbReference>
<sequence>MRKIQILILFASSIFILSTLGCSSVTTQTASTHQAPITVIASEDFPNYSSINDLSDRADTIIKGNVIQTRVEALNDRVQAPEADQENAQKVTLEAGNEELAFDKIYTIHTIQVAESYKGAFVAGDTLEVKQLGGQLNNTEIINDDHVSLIPTKDYVLFLETYENTPASLLNSIQSLYVIKPASKSSQSTEQQTTSPVIVSANPENDLTLSLDQLNQIQSEEQSK</sequence>
<organism evidence="3 4">
    <name type="scientific">Paenibacillus amylolyticus</name>
    <dbReference type="NCBI Taxonomy" id="1451"/>
    <lineage>
        <taxon>Bacteria</taxon>
        <taxon>Bacillati</taxon>
        <taxon>Bacillota</taxon>
        <taxon>Bacilli</taxon>
        <taxon>Bacillales</taxon>
        <taxon>Paenibacillaceae</taxon>
        <taxon>Paenibacillus</taxon>
    </lineage>
</organism>
<keyword evidence="2" id="KW-0732">Signal</keyword>